<evidence type="ECO:0000256" key="2">
    <source>
        <dbReference type="ARBA" id="ARBA00022679"/>
    </source>
</evidence>
<organism evidence="4 5">
    <name type="scientific">Spongisporangium articulatum</name>
    <dbReference type="NCBI Taxonomy" id="3362603"/>
    <lineage>
        <taxon>Bacteria</taxon>
        <taxon>Bacillati</taxon>
        <taxon>Actinomycetota</taxon>
        <taxon>Actinomycetes</taxon>
        <taxon>Kineosporiales</taxon>
        <taxon>Kineosporiaceae</taxon>
        <taxon>Spongisporangium</taxon>
    </lineage>
</organism>
<keyword evidence="5" id="KW-1185">Reference proteome</keyword>
<evidence type="ECO:0000256" key="3">
    <source>
        <dbReference type="SAM" id="MobiDB-lite"/>
    </source>
</evidence>
<dbReference type="Proteomes" id="UP001612915">
    <property type="component" value="Unassembled WGS sequence"/>
</dbReference>
<gene>
    <name evidence="4" type="ORF">ACIB24_21100</name>
</gene>
<name>A0ABW8AT61_9ACTN</name>
<keyword evidence="2" id="KW-0808">Transferase</keyword>
<feature type="compositionally biased region" description="Basic and acidic residues" evidence="3">
    <location>
        <begin position="1"/>
        <end position="10"/>
    </location>
</feature>
<dbReference type="EMBL" id="JBITLV010000008">
    <property type="protein sequence ID" value="MFI7589572.1"/>
    <property type="molecule type" value="Genomic_DNA"/>
</dbReference>
<dbReference type="RefSeq" id="WP_398284176.1">
    <property type="nucleotide sequence ID" value="NZ_JBITLV010000008.1"/>
</dbReference>
<dbReference type="Pfam" id="PF03808">
    <property type="entry name" value="Glyco_tran_WecG"/>
    <property type="match status" value="1"/>
</dbReference>
<evidence type="ECO:0000313" key="5">
    <source>
        <dbReference type="Proteomes" id="UP001612915"/>
    </source>
</evidence>
<dbReference type="CDD" id="cd06533">
    <property type="entry name" value="Glyco_transf_WecG_TagA"/>
    <property type="match status" value="1"/>
</dbReference>
<keyword evidence="1" id="KW-0328">Glycosyltransferase</keyword>
<proteinExistence type="predicted"/>
<protein>
    <submittedName>
        <fullName evidence="4">WecB/TagA/CpsF family glycosyltransferase</fullName>
    </submittedName>
</protein>
<evidence type="ECO:0000256" key="1">
    <source>
        <dbReference type="ARBA" id="ARBA00022676"/>
    </source>
</evidence>
<feature type="region of interest" description="Disordered" evidence="3">
    <location>
        <begin position="1"/>
        <end position="47"/>
    </location>
</feature>
<accession>A0ABW8AT61</accession>
<evidence type="ECO:0000313" key="4">
    <source>
        <dbReference type="EMBL" id="MFI7589572.1"/>
    </source>
</evidence>
<dbReference type="InterPro" id="IPR004629">
    <property type="entry name" value="WecG_TagA_CpsF"/>
</dbReference>
<reference evidence="4 5" key="1">
    <citation type="submission" date="2024-10" db="EMBL/GenBank/DDBJ databases">
        <title>The Natural Products Discovery Center: Release of the First 8490 Sequenced Strains for Exploring Actinobacteria Biosynthetic Diversity.</title>
        <authorList>
            <person name="Kalkreuter E."/>
            <person name="Kautsar S.A."/>
            <person name="Yang D."/>
            <person name="Bader C.D."/>
            <person name="Teijaro C.N."/>
            <person name="Fluegel L."/>
            <person name="Davis C.M."/>
            <person name="Simpson J.R."/>
            <person name="Lauterbach L."/>
            <person name="Steele A.D."/>
            <person name="Gui C."/>
            <person name="Meng S."/>
            <person name="Li G."/>
            <person name="Viehrig K."/>
            <person name="Ye F."/>
            <person name="Su P."/>
            <person name="Kiefer A.F."/>
            <person name="Nichols A."/>
            <person name="Cepeda A.J."/>
            <person name="Yan W."/>
            <person name="Fan B."/>
            <person name="Jiang Y."/>
            <person name="Adhikari A."/>
            <person name="Zheng C.-J."/>
            <person name="Schuster L."/>
            <person name="Cowan T.M."/>
            <person name="Smanski M.J."/>
            <person name="Chevrette M.G."/>
            <person name="De Carvalho L.P.S."/>
            <person name="Shen B."/>
        </authorList>
    </citation>
    <scope>NUCLEOTIDE SEQUENCE [LARGE SCALE GENOMIC DNA]</scope>
    <source>
        <strain evidence="4 5">NPDC049639</strain>
    </source>
</reference>
<comment type="caution">
    <text evidence="4">The sequence shown here is derived from an EMBL/GenBank/DDBJ whole genome shotgun (WGS) entry which is preliminary data.</text>
</comment>
<dbReference type="PANTHER" id="PTHR34136:SF1">
    <property type="entry name" value="UDP-N-ACETYL-D-MANNOSAMINURONIC ACID TRANSFERASE"/>
    <property type="match status" value="1"/>
</dbReference>
<dbReference type="PANTHER" id="PTHR34136">
    <property type="match status" value="1"/>
</dbReference>
<sequence length="295" mass="31795">MPVPRPRDTVADALPQVTRPRAPGGTGRGGEAPVVLHPAPPAPSHPKVRIGRAELACVSMAEALDDVRRLALGPDAALVVTANADHVVRMQTDEGLAAAYAAADLALIDGQPLAWTARLMAQPTPRVAGVDLFETLCASADSADSRLRLFLLGGSERNSAAALSVLRERHPALSIVGRNTDWVTPENSARVVDEIRSSGANVVAVFFGCPKQERWVHEHRDALPAGAYLCLGGTVDIVSGALPRAGRRWQALGLEWLHRLMLEPRRLWRRYLVADLPFALIALRSVRASRRHPPP</sequence>
<dbReference type="NCBIfam" id="TIGR00696">
    <property type="entry name" value="wecG_tagA_cpsF"/>
    <property type="match status" value="1"/>
</dbReference>